<dbReference type="SUPFAM" id="SSF48403">
    <property type="entry name" value="Ankyrin repeat"/>
    <property type="match status" value="1"/>
</dbReference>
<evidence type="ECO:0000313" key="2">
    <source>
        <dbReference type="Proteomes" id="UP000276215"/>
    </source>
</evidence>
<sequence length="104" mass="11567">MAAGCGHTLVLEILLEQRDIDVNAVTPRNTTALHFAASYGGPEAVQLLLNDRRIDPAVRNGFGLAQFDAPLDPVDQEIFEKFNAFNASIDFFRYELDPRESTNN</sequence>
<dbReference type="InterPro" id="IPR036770">
    <property type="entry name" value="Ankyrin_rpt-contain_sf"/>
</dbReference>
<dbReference type="InterPro" id="IPR002110">
    <property type="entry name" value="Ankyrin_rpt"/>
</dbReference>
<dbReference type="Gene3D" id="1.25.40.20">
    <property type="entry name" value="Ankyrin repeat-containing domain"/>
    <property type="match status" value="1"/>
</dbReference>
<dbReference type="Pfam" id="PF13857">
    <property type="entry name" value="Ank_5"/>
    <property type="match status" value="1"/>
</dbReference>
<gene>
    <name evidence="1" type="ORF">L873DRAFT_1792678</name>
</gene>
<dbReference type="Proteomes" id="UP000276215">
    <property type="component" value="Unassembled WGS sequence"/>
</dbReference>
<proteinExistence type="predicted"/>
<accession>A0A3N4J9F9</accession>
<dbReference type="OrthoDB" id="20872at2759"/>
<dbReference type="EMBL" id="ML120432">
    <property type="protein sequence ID" value="RPA94922.1"/>
    <property type="molecule type" value="Genomic_DNA"/>
</dbReference>
<reference evidence="1 2" key="1">
    <citation type="journal article" date="2018" name="Nat. Ecol. Evol.">
        <title>Pezizomycetes genomes reveal the molecular basis of ectomycorrhizal truffle lifestyle.</title>
        <authorList>
            <person name="Murat C."/>
            <person name="Payen T."/>
            <person name="Noel B."/>
            <person name="Kuo A."/>
            <person name="Morin E."/>
            <person name="Chen J."/>
            <person name="Kohler A."/>
            <person name="Krizsan K."/>
            <person name="Balestrini R."/>
            <person name="Da Silva C."/>
            <person name="Montanini B."/>
            <person name="Hainaut M."/>
            <person name="Levati E."/>
            <person name="Barry K.W."/>
            <person name="Belfiori B."/>
            <person name="Cichocki N."/>
            <person name="Clum A."/>
            <person name="Dockter R.B."/>
            <person name="Fauchery L."/>
            <person name="Guy J."/>
            <person name="Iotti M."/>
            <person name="Le Tacon F."/>
            <person name="Lindquist E.A."/>
            <person name="Lipzen A."/>
            <person name="Malagnac F."/>
            <person name="Mello A."/>
            <person name="Molinier V."/>
            <person name="Miyauchi S."/>
            <person name="Poulain J."/>
            <person name="Riccioni C."/>
            <person name="Rubini A."/>
            <person name="Sitrit Y."/>
            <person name="Splivallo R."/>
            <person name="Traeger S."/>
            <person name="Wang M."/>
            <person name="Zifcakova L."/>
            <person name="Wipf D."/>
            <person name="Zambonelli A."/>
            <person name="Paolocci F."/>
            <person name="Nowrousian M."/>
            <person name="Ottonello S."/>
            <person name="Baldrian P."/>
            <person name="Spatafora J.W."/>
            <person name="Henrissat B."/>
            <person name="Nagy L.G."/>
            <person name="Aury J.M."/>
            <person name="Wincker P."/>
            <person name="Grigoriev I.V."/>
            <person name="Bonfante P."/>
            <person name="Martin F.M."/>
        </authorList>
    </citation>
    <scope>NUCLEOTIDE SEQUENCE [LARGE SCALE GENOMIC DNA]</scope>
    <source>
        <strain evidence="1 2">120613-1</strain>
    </source>
</reference>
<name>A0A3N4J9F9_9PEZI</name>
<protein>
    <submittedName>
        <fullName evidence="1">Uncharacterized protein</fullName>
    </submittedName>
</protein>
<organism evidence="1 2">
    <name type="scientific">Choiromyces venosus 120613-1</name>
    <dbReference type="NCBI Taxonomy" id="1336337"/>
    <lineage>
        <taxon>Eukaryota</taxon>
        <taxon>Fungi</taxon>
        <taxon>Dikarya</taxon>
        <taxon>Ascomycota</taxon>
        <taxon>Pezizomycotina</taxon>
        <taxon>Pezizomycetes</taxon>
        <taxon>Pezizales</taxon>
        <taxon>Tuberaceae</taxon>
        <taxon>Choiromyces</taxon>
    </lineage>
</organism>
<dbReference type="AlphaFoldDB" id="A0A3N4J9F9"/>
<keyword evidence="2" id="KW-1185">Reference proteome</keyword>
<evidence type="ECO:0000313" key="1">
    <source>
        <dbReference type="EMBL" id="RPA94922.1"/>
    </source>
</evidence>